<feature type="compositionally biased region" description="Low complexity" evidence="1">
    <location>
        <begin position="28"/>
        <end position="39"/>
    </location>
</feature>
<keyword evidence="3" id="KW-1185">Reference proteome</keyword>
<feature type="region of interest" description="Disordered" evidence="1">
    <location>
        <begin position="87"/>
        <end position="107"/>
    </location>
</feature>
<evidence type="ECO:0000256" key="1">
    <source>
        <dbReference type="SAM" id="MobiDB-lite"/>
    </source>
</evidence>
<protein>
    <submittedName>
        <fullName evidence="2">Uncharacterized protein</fullName>
    </submittedName>
</protein>
<gene>
    <name evidence="2" type="ORF">EPUL_005240</name>
</gene>
<feature type="region of interest" description="Disordered" evidence="1">
    <location>
        <begin position="216"/>
        <end position="261"/>
    </location>
</feature>
<evidence type="ECO:0000313" key="3">
    <source>
        <dbReference type="Proteomes" id="UP000237438"/>
    </source>
</evidence>
<organism evidence="2 3">
    <name type="scientific">Erysiphe pulchra</name>
    <dbReference type="NCBI Taxonomy" id="225359"/>
    <lineage>
        <taxon>Eukaryota</taxon>
        <taxon>Fungi</taxon>
        <taxon>Dikarya</taxon>
        <taxon>Ascomycota</taxon>
        <taxon>Pezizomycotina</taxon>
        <taxon>Leotiomycetes</taxon>
        <taxon>Erysiphales</taxon>
        <taxon>Erysiphaceae</taxon>
        <taxon>Erysiphe</taxon>
    </lineage>
</organism>
<dbReference type="AlphaFoldDB" id="A0A2S4PRK3"/>
<dbReference type="EMBL" id="PEDP01000912">
    <property type="protein sequence ID" value="POS84670.1"/>
    <property type="molecule type" value="Genomic_DNA"/>
</dbReference>
<dbReference type="STRING" id="225359.A0A2S4PRK3"/>
<name>A0A2S4PRK3_9PEZI</name>
<reference evidence="2 3" key="1">
    <citation type="submission" date="2017-10" db="EMBL/GenBank/DDBJ databases">
        <title>Development of genomic resources for the powdery mildew, Erysiphe pulchra.</title>
        <authorList>
            <person name="Wadl P.A."/>
            <person name="Mack B.M."/>
            <person name="Moore G."/>
            <person name="Beltz S.B."/>
        </authorList>
    </citation>
    <scope>NUCLEOTIDE SEQUENCE [LARGE SCALE GENOMIC DNA]</scope>
    <source>
        <strain evidence="2">Cflorida</strain>
    </source>
</reference>
<feature type="compositionally biased region" description="Polar residues" evidence="1">
    <location>
        <begin position="234"/>
        <end position="247"/>
    </location>
</feature>
<accession>A0A2S4PRK3</accession>
<feature type="region of interest" description="Disordered" evidence="1">
    <location>
        <begin position="1"/>
        <end position="68"/>
    </location>
</feature>
<dbReference type="Proteomes" id="UP000237438">
    <property type="component" value="Unassembled WGS sequence"/>
</dbReference>
<feature type="compositionally biased region" description="Polar residues" evidence="1">
    <location>
        <begin position="87"/>
        <end position="96"/>
    </location>
</feature>
<feature type="compositionally biased region" description="Basic and acidic residues" evidence="1">
    <location>
        <begin position="223"/>
        <end position="233"/>
    </location>
</feature>
<dbReference type="OrthoDB" id="5315820at2759"/>
<comment type="caution">
    <text evidence="2">The sequence shown here is derived from an EMBL/GenBank/DDBJ whole genome shotgun (WGS) entry which is preliminary data.</text>
</comment>
<evidence type="ECO:0000313" key="2">
    <source>
        <dbReference type="EMBL" id="POS84670.1"/>
    </source>
</evidence>
<proteinExistence type="predicted"/>
<sequence length="261" mass="27575">MTTPKLVDLPDSTLNSETPSEAPGTPNSTTTSLSTLSTTAIKDGHRGIPLAPSLYGHQHRRSSNTLEAERADRISRLAGLERVSGVRFNQNPSQSGSGHGSILSGQNLTFDANGNPINVNKKSTVGSASMTGSMGERTTTWASESMGGDDDCQSVDTADERDRFSASAIDEDLDRDIDGMSDNQSLVGFGEGAGSTGSGPIYVGDKVMTTQNQLGSSTSMIIDTERQSREMKSTDSTLTASPSSSYIDTIRHSDGKSNIMR</sequence>